<feature type="domain" description="Neutral/alkaline non-lysosomal ceramidase N-terminal" evidence="3">
    <location>
        <begin position="69"/>
        <end position="281"/>
    </location>
</feature>
<dbReference type="GO" id="GO:0046512">
    <property type="term" value="P:sphingosine biosynthetic process"/>
    <property type="evidence" value="ECO:0007669"/>
    <property type="project" value="TreeGrafter"/>
</dbReference>
<dbReference type="GO" id="GO:0042759">
    <property type="term" value="P:long-chain fatty acid biosynthetic process"/>
    <property type="evidence" value="ECO:0007669"/>
    <property type="project" value="TreeGrafter"/>
</dbReference>
<dbReference type="PANTHER" id="PTHR12670">
    <property type="entry name" value="CERAMIDASE"/>
    <property type="match status" value="1"/>
</dbReference>
<protein>
    <recommendedName>
        <fullName evidence="2">Neutral ceramidase</fullName>
        <ecNumber evidence="2">3.5.1.23</ecNumber>
    </recommendedName>
</protein>
<dbReference type="GO" id="GO:0046514">
    <property type="term" value="P:ceramide catabolic process"/>
    <property type="evidence" value="ECO:0007669"/>
    <property type="project" value="InterPro"/>
</dbReference>
<evidence type="ECO:0000313" key="4">
    <source>
        <dbReference type="EMBL" id="RAU81746.1"/>
    </source>
</evidence>
<proteinExistence type="inferred from homology"/>
<comment type="cofactor">
    <cofactor evidence="1">
        <name>Zn(2+)</name>
        <dbReference type="ChEBI" id="CHEBI:29105"/>
    </cofactor>
    <text evidence="1">Binds 1 zinc ion per subunit.</text>
</comment>
<keyword evidence="2" id="KW-0443">Lipid metabolism</keyword>
<comment type="caution">
    <text evidence="4">The sequence shown here is derived from an EMBL/GenBank/DDBJ whole genome shotgun (WGS) entry which is preliminary data.</text>
</comment>
<organism evidence="4 5">
    <name type="scientific">Pontibacter arcticus</name>
    <dbReference type="NCBI Taxonomy" id="2080288"/>
    <lineage>
        <taxon>Bacteria</taxon>
        <taxon>Pseudomonadati</taxon>
        <taxon>Bacteroidota</taxon>
        <taxon>Cytophagia</taxon>
        <taxon>Cytophagales</taxon>
        <taxon>Hymenobacteraceae</taxon>
        <taxon>Pontibacter</taxon>
    </lineage>
</organism>
<keyword evidence="1" id="KW-0862">Zinc</keyword>
<feature type="binding site" evidence="1">
    <location>
        <position position="155"/>
    </location>
    <ligand>
        <name>Zn(2+)</name>
        <dbReference type="ChEBI" id="CHEBI:29105"/>
    </ligand>
</feature>
<comment type="similarity">
    <text evidence="2">Belongs to the neutral ceramidase family.</text>
</comment>
<dbReference type="InterPro" id="IPR031329">
    <property type="entry name" value="NEUT/ALK_ceramidase_N"/>
</dbReference>
<evidence type="ECO:0000313" key="5">
    <source>
        <dbReference type="Proteomes" id="UP000251692"/>
    </source>
</evidence>
<keyword evidence="2" id="KW-0746">Sphingolipid metabolism</keyword>
<evidence type="ECO:0000256" key="2">
    <source>
        <dbReference type="RuleBase" id="RU366019"/>
    </source>
</evidence>
<reference evidence="4 5" key="1">
    <citation type="submission" date="2018-06" db="EMBL/GenBank/DDBJ databases">
        <authorList>
            <person name="Liu Z.-W."/>
        </authorList>
    </citation>
    <scope>NUCLEOTIDE SEQUENCE [LARGE SCALE GENOMIC DNA]</scope>
    <source>
        <strain evidence="4 5">2b14</strain>
    </source>
</reference>
<evidence type="ECO:0000256" key="1">
    <source>
        <dbReference type="PIRSR" id="PIRSR606823-2"/>
    </source>
</evidence>
<dbReference type="GO" id="GO:0016020">
    <property type="term" value="C:membrane"/>
    <property type="evidence" value="ECO:0007669"/>
    <property type="project" value="GOC"/>
</dbReference>
<evidence type="ECO:0000259" key="3">
    <source>
        <dbReference type="Pfam" id="PF04734"/>
    </source>
</evidence>
<sequence>MRLSASFVLSILPKKVRNVLMLVLVACVAPSCVIQKPDETPFQQAAYYKNTSESINNSKPISITGDTLQVGWAKVNITPPAGTPLAGYGKRLGMKYKTVHDSVWVRTFAFDNGQSKAVLITLDMLIAPMSVAAGLETEYEKLDLKPDQVYLTATHTHTSFGGWGKKPAGRVMAGKYKKAVVKQTVQHIIQSIKLAQVRQQPARVGYGTANGAALIQNRLTGSVTERDTTIRFMKFEQAGGASAILTTFSAHPTILPSMQPILSRDYPGVLVDELEKNVNFAAFAAGAVGSHNTVYKYGDTFRSVTETGTQLAKIILREANQLKTAYTSELSTHKIELALPEPHWRLGDNKRLAPGLFYAVFGKYKAHLNHLQIGNTVLLGVPADYSGEFMAELETAAKSNGKNVLVTGFNGSYIGYIIPEKHYQLRKYEARDMNFYGRQSGTYITQLLLQLLY</sequence>
<dbReference type="RefSeq" id="WP_112306710.1">
    <property type="nucleotide sequence ID" value="NZ_QMDV01000004.1"/>
</dbReference>
<dbReference type="AlphaFoldDB" id="A0A364RC57"/>
<keyword evidence="5" id="KW-1185">Reference proteome</keyword>
<dbReference type="GO" id="GO:0046872">
    <property type="term" value="F:metal ion binding"/>
    <property type="evidence" value="ECO:0007669"/>
    <property type="project" value="UniProtKB-KW"/>
</dbReference>
<reference evidence="4 5" key="2">
    <citation type="submission" date="2018-07" db="EMBL/GenBank/DDBJ databases">
        <title>Pontibacter sp. 2b14 genomic sequence and assembly.</title>
        <authorList>
            <person name="Du Z.-J."/>
        </authorList>
    </citation>
    <scope>NUCLEOTIDE SEQUENCE [LARGE SCALE GENOMIC DNA]</scope>
    <source>
        <strain evidence="4 5">2b14</strain>
    </source>
</reference>
<keyword evidence="2" id="KW-0378">Hydrolase</keyword>
<dbReference type="GO" id="GO:0017040">
    <property type="term" value="F:N-acylsphingosine amidohydrolase activity"/>
    <property type="evidence" value="ECO:0007669"/>
    <property type="project" value="UniProtKB-UniRule"/>
</dbReference>
<dbReference type="Pfam" id="PF04734">
    <property type="entry name" value="Ceramidase_alk"/>
    <property type="match status" value="1"/>
</dbReference>
<accession>A0A364RC57</accession>
<keyword evidence="1" id="KW-0479">Metal-binding</keyword>
<dbReference type="EC" id="3.5.1.23" evidence="2"/>
<dbReference type="EMBL" id="QMDV01000004">
    <property type="protein sequence ID" value="RAU81746.1"/>
    <property type="molecule type" value="Genomic_DNA"/>
</dbReference>
<name>A0A364RC57_9BACT</name>
<gene>
    <name evidence="4" type="ORF">DP923_13670</name>
</gene>
<dbReference type="OrthoDB" id="926204at2"/>
<dbReference type="Proteomes" id="UP000251692">
    <property type="component" value="Unassembled WGS sequence"/>
</dbReference>
<dbReference type="InterPro" id="IPR006823">
    <property type="entry name" value="Ceramidase_alk"/>
</dbReference>
<comment type="catalytic activity">
    <reaction evidence="2">
        <text>an N-acylsphing-4-enine + H2O = sphing-4-enine + a fatty acid</text>
        <dbReference type="Rhea" id="RHEA:20856"/>
        <dbReference type="ChEBI" id="CHEBI:15377"/>
        <dbReference type="ChEBI" id="CHEBI:28868"/>
        <dbReference type="ChEBI" id="CHEBI:52639"/>
        <dbReference type="ChEBI" id="CHEBI:57756"/>
        <dbReference type="EC" id="3.5.1.23"/>
    </reaction>
</comment>
<dbReference type="GO" id="GO:0005576">
    <property type="term" value="C:extracellular region"/>
    <property type="evidence" value="ECO:0007669"/>
    <property type="project" value="TreeGrafter"/>
</dbReference>
<dbReference type="PANTHER" id="PTHR12670:SF1">
    <property type="entry name" value="NEUTRAL CERAMIDASE"/>
    <property type="match status" value="1"/>
</dbReference>